<sequence>MECNQSKDKQEIVKLKITKFSTTEIEENNYFKKEFIIKPLTIPQLQSPQFQSITQEQVNDGVPFEATFQLLNEMDLIIFENRAKAQMYLNSCIQHNLQCPIKKYIELKNVFPFQKPQLSMNDMLRWLKIPNQSQQFALTLVVIELLKRSYTFQTQMLQQLQFPIPEEESRLQGFQNLIILDLQYTCVENYRQNFHQEIIEISAQVYDIRQRKIIQSFQKYIKPIENPILSEYCTKQTGIQQFQINNGISLQQAINQLSQIFKELGRFCIITLSDFDLIILKKEAERKQIKLVKNFTYYINLKKIFPKSLRIRDSLKDPSMTEMLECCGLLQYQNNLSDNTKVINLVSLVDYLITNEKLRFDEKMIQYTYKI</sequence>
<protein>
    <recommendedName>
        <fullName evidence="4">Exonuclease domain-containing protein</fullName>
    </recommendedName>
</protein>
<evidence type="ECO:0000313" key="5">
    <source>
        <dbReference type="EMBL" id="CAD8152669.1"/>
    </source>
</evidence>
<dbReference type="InterPro" id="IPR047201">
    <property type="entry name" value="ERI-1_3'hExo-like"/>
</dbReference>
<evidence type="ECO:0000256" key="2">
    <source>
        <dbReference type="ARBA" id="ARBA00022801"/>
    </source>
</evidence>
<evidence type="ECO:0000256" key="1">
    <source>
        <dbReference type="ARBA" id="ARBA00022722"/>
    </source>
</evidence>
<dbReference type="Proteomes" id="UP000689195">
    <property type="component" value="Unassembled WGS sequence"/>
</dbReference>
<dbReference type="InterPro" id="IPR051274">
    <property type="entry name" value="3-5_Exoribonuclease"/>
</dbReference>
<accession>A0A8S1TNQ9</accession>
<keyword evidence="2" id="KW-0378">Hydrolase</keyword>
<dbReference type="Pfam" id="PF00929">
    <property type="entry name" value="RNase_T"/>
    <property type="match status" value="1"/>
</dbReference>
<dbReference type="EMBL" id="CAJJDO010000023">
    <property type="protein sequence ID" value="CAD8152669.1"/>
    <property type="molecule type" value="Genomic_DNA"/>
</dbReference>
<keyword evidence="6" id="KW-1185">Reference proteome</keyword>
<organism evidence="5 6">
    <name type="scientific">Paramecium pentaurelia</name>
    <dbReference type="NCBI Taxonomy" id="43138"/>
    <lineage>
        <taxon>Eukaryota</taxon>
        <taxon>Sar</taxon>
        <taxon>Alveolata</taxon>
        <taxon>Ciliophora</taxon>
        <taxon>Intramacronucleata</taxon>
        <taxon>Oligohymenophorea</taxon>
        <taxon>Peniculida</taxon>
        <taxon>Parameciidae</taxon>
        <taxon>Paramecium</taxon>
    </lineage>
</organism>
<evidence type="ECO:0000256" key="3">
    <source>
        <dbReference type="ARBA" id="ARBA00022839"/>
    </source>
</evidence>
<dbReference type="PANTHER" id="PTHR23044:SF61">
    <property type="entry name" value="3'-5' EXORIBONUCLEASE 1-RELATED"/>
    <property type="match status" value="1"/>
</dbReference>
<dbReference type="AlphaFoldDB" id="A0A8S1TNQ9"/>
<proteinExistence type="predicted"/>
<reference evidence="5" key="1">
    <citation type="submission" date="2021-01" db="EMBL/GenBank/DDBJ databases">
        <authorList>
            <consortium name="Genoscope - CEA"/>
            <person name="William W."/>
        </authorList>
    </citation>
    <scope>NUCLEOTIDE SEQUENCE</scope>
</reference>
<keyword evidence="3" id="KW-0269">Exonuclease</keyword>
<keyword evidence="1" id="KW-0540">Nuclease</keyword>
<dbReference type="PANTHER" id="PTHR23044">
    <property type="entry name" value="3'-5' EXONUCLEASE ERI1-RELATED"/>
    <property type="match status" value="1"/>
</dbReference>
<feature type="domain" description="Exonuclease" evidence="4">
    <location>
        <begin position="176"/>
        <end position="358"/>
    </location>
</feature>
<dbReference type="GO" id="GO:0000175">
    <property type="term" value="F:3'-5'-RNA exonuclease activity"/>
    <property type="evidence" value="ECO:0007669"/>
    <property type="project" value="InterPro"/>
</dbReference>
<evidence type="ECO:0000259" key="4">
    <source>
        <dbReference type="SMART" id="SM00479"/>
    </source>
</evidence>
<comment type="caution">
    <text evidence="5">The sequence shown here is derived from an EMBL/GenBank/DDBJ whole genome shotgun (WGS) entry which is preliminary data.</text>
</comment>
<name>A0A8S1TNQ9_9CILI</name>
<gene>
    <name evidence="5" type="ORF">PPENT_87.1.T0230169</name>
</gene>
<dbReference type="CDD" id="cd06133">
    <property type="entry name" value="ERI-1_3'hExo_like"/>
    <property type="match status" value="1"/>
</dbReference>
<dbReference type="OrthoDB" id="287312at2759"/>
<dbReference type="InterPro" id="IPR013520">
    <property type="entry name" value="Ribonucl_H"/>
</dbReference>
<dbReference type="SMART" id="SM00479">
    <property type="entry name" value="EXOIII"/>
    <property type="match status" value="1"/>
</dbReference>
<evidence type="ECO:0000313" key="6">
    <source>
        <dbReference type="Proteomes" id="UP000689195"/>
    </source>
</evidence>